<reference evidence="1 2" key="1">
    <citation type="submission" date="2019-03" db="EMBL/GenBank/DDBJ databases">
        <title>Draft genome sequences of novel Actinobacteria.</title>
        <authorList>
            <person name="Sahin N."/>
            <person name="Ay H."/>
            <person name="Saygin H."/>
        </authorList>
    </citation>
    <scope>NUCLEOTIDE SEQUENCE [LARGE SCALE GENOMIC DNA]</scope>
    <source>
        <strain evidence="1 2">7K502</strain>
    </source>
</reference>
<dbReference type="Proteomes" id="UP000294947">
    <property type="component" value="Unassembled WGS sequence"/>
</dbReference>
<dbReference type="AlphaFoldDB" id="A0A4R4YGD0"/>
<evidence type="ECO:0000313" key="2">
    <source>
        <dbReference type="Proteomes" id="UP000294947"/>
    </source>
</evidence>
<accession>A0A4R4YGD0</accession>
<keyword evidence="2" id="KW-1185">Reference proteome</keyword>
<protein>
    <submittedName>
        <fullName evidence="1">Uncharacterized protein</fullName>
    </submittedName>
</protein>
<evidence type="ECO:0000313" key="1">
    <source>
        <dbReference type="EMBL" id="TDD43034.1"/>
    </source>
</evidence>
<comment type="caution">
    <text evidence="1">The sequence shown here is derived from an EMBL/GenBank/DDBJ whole genome shotgun (WGS) entry which is preliminary data.</text>
</comment>
<sequence>MTLQAATYPRALPVAEVRRMLRAELELVSRSARAKSRKS</sequence>
<gene>
    <name evidence="1" type="ORF">E1288_27570</name>
</gene>
<proteinExistence type="predicted"/>
<name>A0A4R4YGD0_9PSEU</name>
<organism evidence="1 2">
    <name type="scientific">Saccharopolyspora elongata</name>
    <dbReference type="NCBI Taxonomy" id="2530387"/>
    <lineage>
        <taxon>Bacteria</taxon>
        <taxon>Bacillati</taxon>
        <taxon>Actinomycetota</taxon>
        <taxon>Actinomycetes</taxon>
        <taxon>Pseudonocardiales</taxon>
        <taxon>Pseudonocardiaceae</taxon>
        <taxon>Saccharopolyspora</taxon>
    </lineage>
</organism>
<dbReference type="EMBL" id="SMKW01000042">
    <property type="protein sequence ID" value="TDD43034.1"/>
    <property type="molecule type" value="Genomic_DNA"/>
</dbReference>